<keyword evidence="7 11" id="KW-0479">Metal-binding</keyword>
<feature type="binding site" evidence="11">
    <location>
        <position position="335"/>
    </location>
    <ligand>
        <name>4-CDP-2-C-methyl-D-erythritol 2-phosphate</name>
        <dbReference type="ChEBI" id="CHEBI:57919"/>
    </ligand>
</feature>
<dbReference type="Gene3D" id="3.30.1330.50">
    <property type="entry name" value="2-C-methyl-D-erythritol 2,4-cyclodiphosphate synthase"/>
    <property type="match status" value="1"/>
</dbReference>
<feature type="site" description="Transition state stabilizer" evidence="11">
    <location>
        <position position="227"/>
    </location>
</feature>
<evidence type="ECO:0000256" key="1">
    <source>
        <dbReference type="ARBA" id="ARBA00000200"/>
    </source>
</evidence>
<gene>
    <name evidence="11" type="primary">ispDF</name>
    <name evidence="14" type="ORF">GCM10009096_25330</name>
</gene>
<keyword evidence="10 11" id="KW-0511">Multifunctional enzyme</keyword>
<dbReference type="NCBIfam" id="NF006899">
    <property type="entry name" value="PRK09382.1"/>
    <property type="match status" value="1"/>
</dbReference>
<feature type="binding site" evidence="11">
    <location>
        <begin position="227"/>
        <end position="228"/>
    </location>
    <ligand>
        <name>4-CDP-2-C-methyl-D-erythritol 2-phosphate</name>
        <dbReference type="ChEBI" id="CHEBI:57919"/>
    </ligand>
</feature>
<comment type="pathway">
    <text evidence="11">Isoprenoid biosynthesis; isopentenyl diphosphate biosynthesis via DXP pathway; isopentenyl diphosphate from 1-deoxy-D-xylulose 5-phosphate: step 2/6.</text>
</comment>
<evidence type="ECO:0000256" key="6">
    <source>
        <dbReference type="ARBA" id="ARBA00022695"/>
    </source>
</evidence>
<dbReference type="CDD" id="cd02516">
    <property type="entry name" value="CDP-ME_synthetase"/>
    <property type="match status" value="1"/>
</dbReference>
<dbReference type="PROSITE" id="PS01350">
    <property type="entry name" value="ISPF"/>
    <property type="match status" value="1"/>
</dbReference>
<proteinExistence type="inferred from homology"/>
<reference evidence="14 15" key="1">
    <citation type="journal article" date="2019" name="Int. J. Syst. Evol. Microbiol.">
        <title>The Global Catalogue of Microorganisms (GCM) 10K type strain sequencing project: providing services to taxonomists for standard genome sequencing and annotation.</title>
        <authorList>
            <consortium name="The Broad Institute Genomics Platform"/>
            <consortium name="The Broad Institute Genome Sequencing Center for Infectious Disease"/>
            <person name="Wu L."/>
            <person name="Ma J."/>
        </authorList>
    </citation>
    <scope>NUCLEOTIDE SEQUENCE [LARGE SCALE GENOMIC DNA]</scope>
    <source>
        <strain evidence="14 15">JCM 14162</strain>
    </source>
</reference>
<dbReference type="GO" id="GO:0016779">
    <property type="term" value="F:nucleotidyltransferase activity"/>
    <property type="evidence" value="ECO:0007669"/>
    <property type="project" value="UniProtKB-KW"/>
</dbReference>
<evidence type="ECO:0000256" key="11">
    <source>
        <dbReference type="HAMAP-Rule" id="MF_01520"/>
    </source>
</evidence>
<feature type="region of interest" description="2-C-methyl-D-erythritol 4-phosphate cytidylyltransferase" evidence="11">
    <location>
        <begin position="1"/>
        <end position="194"/>
    </location>
</feature>
<dbReference type="PANTHER" id="PTHR43181">
    <property type="entry name" value="2-C-METHYL-D-ERYTHRITOL 2,4-CYCLODIPHOSPHATE SYNTHASE, CHLOROPLASTIC"/>
    <property type="match status" value="1"/>
</dbReference>
<dbReference type="EMBL" id="BAAAEM010000003">
    <property type="protein sequence ID" value="GAA0481998.1"/>
    <property type="molecule type" value="Genomic_DNA"/>
</dbReference>
<dbReference type="EC" id="4.6.1.12" evidence="11"/>
<evidence type="ECO:0000256" key="9">
    <source>
        <dbReference type="ARBA" id="ARBA00023239"/>
    </source>
</evidence>
<feature type="binding site" evidence="11">
    <location>
        <position position="203"/>
    </location>
    <ligand>
        <name>a divalent metal cation</name>
        <dbReference type="ChEBI" id="CHEBI:60240"/>
    </ligand>
</feature>
<dbReference type="SUPFAM" id="SSF53448">
    <property type="entry name" value="Nucleotide-diphospho-sugar transferases"/>
    <property type="match status" value="1"/>
</dbReference>
<evidence type="ECO:0000256" key="10">
    <source>
        <dbReference type="ARBA" id="ARBA00023268"/>
    </source>
</evidence>
<evidence type="ECO:0000256" key="8">
    <source>
        <dbReference type="ARBA" id="ARBA00023229"/>
    </source>
</evidence>
<dbReference type="InterPro" id="IPR020555">
    <property type="entry name" value="MECDP_synthase_CS"/>
</dbReference>
<dbReference type="PANTHER" id="PTHR43181:SF1">
    <property type="entry name" value="2-C-METHYL-D-ERYTHRITOL 2,4-CYCLODIPHOSPHATE SYNTHASE, CHLOROPLASTIC"/>
    <property type="match status" value="1"/>
</dbReference>
<evidence type="ECO:0000256" key="5">
    <source>
        <dbReference type="ARBA" id="ARBA00022679"/>
    </source>
</evidence>
<dbReference type="InterPro" id="IPR036571">
    <property type="entry name" value="MECDP_synthase_sf"/>
</dbReference>
<comment type="caution">
    <text evidence="14">The sequence shown here is derived from an EMBL/GenBank/DDBJ whole genome shotgun (WGS) entry which is preliminary data.</text>
</comment>
<keyword evidence="9 11" id="KW-0456">Lyase</keyword>
<dbReference type="CDD" id="cd00554">
    <property type="entry name" value="MECDP_synthase"/>
    <property type="match status" value="1"/>
</dbReference>
<dbReference type="InterPro" id="IPR034683">
    <property type="entry name" value="IspD/TarI"/>
</dbReference>
<feature type="site" description="Positions MEP for the nucleophilic attack" evidence="11">
    <location>
        <position position="176"/>
    </location>
</feature>
<evidence type="ECO:0000259" key="13">
    <source>
        <dbReference type="Pfam" id="PF02542"/>
    </source>
</evidence>
<protein>
    <recommendedName>
        <fullName evidence="11">Bifunctional enzyme IspD/IspF</fullName>
    </recommendedName>
    <domain>
        <recommendedName>
            <fullName evidence="11">2-C-methyl-D-erythritol 4-phosphate cytidylyltransferase</fullName>
            <ecNumber evidence="11">2.7.7.60</ecNumber>
        </recommendedName>
        <alternativeName>
            <fullName evidence="11">4-diphosphocytidyl-2C-methyl-D-erythritol synthase</fullName>
        </alternativeName>
        <alternativeName>
            <fullName evidence="11">MEP cytidylyltransferase</fullName>
            <shortName evidence="11">MCT</shortName>
        </alternativeName>
    </domain>
    <domain>
        <recommendedName>
            <fullName evidence="11">2-C-methyl-D-erythritol 2,4-cyclodiphosphate synthase</fullName>
            <shortName evidence="11">MECDP-synthase</shortName>
            <shortName evidence="11">MECPP-synthase</shortName>
            <shortName evidence="11">MECPS</shortName>
            <ecNumber evidence="11">4.6.1.12</ecNumber>
        </recommendedName>
    </domain>
</protein>
<dbReference type="InterPro" id="IPR003526">
    <property type="entry name" value="MECDP_synthase"/>
</dbReference>
<keyword evidence="6 11" id="KW-0548">Nucleotidyltransferase</keyword>
<comment type="cofactor">
    <cofactor evidence="2 11">
        <name>a divalent metal cation</name>
        <dbReference type="ChEBI" id="CHEBI:60240"/>
    </cofactor>
</comment>
<dbReference type="InterPro" id="IPR026596">
    <property type="entry name" value="IspD/F"/>
</dbReference>
<dbReference type="HAMAP" id="MF_00107">
    <property type="entry name" value="IspF"/>
    <property type="match status" value="1"/>
</dbReference>
<dbReference type="NCBIfam" id="TIGR00151">
    <property type="entry name" value="ispF"/>
    <property type="match status" value="1"/>
</dbReference>
<comment type="similarity">
    <text evidence="11">In the N-terminal section; belongs to the IspD/TarI cytidylyltransferase family. IspD subfamily.</text>
</comment>
<comment type="similarity">
    <text evidence="4 12">Belongs to the IspF family.</text>
</comment>
<keyword evidence="15" id="KW-1185">Reference proteome</keyword>
<evidence type="ECO:0000256" key="4">
    <source>
        <dbReference type="ARBA" id="ARBA00008480"/>
    </source>
</evidence>
<dbReference type="Gene3D" id="3.90.550.10">
    <property type="entry name" value="Spore Coat Polysaccharide Biosynthesis Protein SpsA, Chain A"/>
    <property type="match status" value="1"/>
</dbReference>
<comment type="catalytic activity">
    <reaction evidence="11">
        <text>2-C-methyl-D-erythritol 4-phosphate + CTP + H(+) = 4-CDP-2-C-methyl-D-erythritol + diphosphate</text>
        <dbReference type="Rhea" id="RHEA:13429"/>
        <dbReference type="ChEBI" id="CHEBI:15378"/>
        <dbReference type="ChEBI" id="CHEBI:33019"/>
        <dbReference type="ChEBI" id="CHEBI:37563"/>
        <dbReference type="ChEBI" id="CHEBI:57823"/>
        <dbReference type="ChEBI" id="CHEBI:58262"/>
        <dbReference type="EC" id="2.7.7.60"/>
    </reaction>
</comment>
<dbReference type="InterPro" id="IPR029044">
    <property type="entry name" value="Nucleotide-diphossugar_trans"/>
</dbReference>
<feature type="binding site" evidence="11">
    <location>
        <begin position="249"/>
        <end position="251"/>
    </location>
    <ligand>
        <name>4-CDP-2-C-methyl-D-erythritol 2-phosphate</name>
        <dbReference type="ChEBI" id="CHEBI:57919"/>
    </ligand>
</feature>
<comment type="catalytic activity">
    <reaction evidence="1 11 12">
        <text>4-CDP-2-C-methyl-D-erythritol 2-phosphate = 2-C-methyl-D-erythritol 2,4-cyclic diphosphate + CMP</text>
        <dbReference type="Rhea" id="RHEA:23864"/>
        <dbReference type="ChEBI" id="CHEBI:57919"/>
        <dbReference type="ChEBI" id="CHEBI:58483"/>
        <dbReference type="ChEBI" id="CHEBI:60377"/>
        <dbReference type="EC" id="4.6.1.12"/>
    </reaction>
</comment>
<feature type="site" description="Transition state stabilizer" evidence="11">
    <location>
        <position position="326"/>
    </location>
</feature>
<evidence type="ECO:0000313" key="15">
    <source>
        <dbReference type="Proteomes" id="UP001500713"/>
    </source>
</evidence>
<dbReference type="Pfam" id="PF01128">
    <property type="entry name" value="IspD"/>
    <property type="match status" value="1"/>
</dbReference>
<evidence type="ECO:0000313" key="14">
    <source>
        <dbReference type="EMBL" id="GAA0481998.1"/>
    </source>
</evidence>
<name>A0ABN1ARI1_9SPHN</name>
<keyword evidence="5 11" id="KW-0808">Transferase</keyword>
<feature type="domain" description="2-C-methyl-D-erythritol 2,4-cyclodiphosphate synthase" evidence="13">
    <location>
        <begin position="194"/>
        <end position="347"/>
    </location>
</feature>
<organism evidence="14 15">
    <name type="scientific">Parasphingorhabdus litoris</name>
    <dbReference type="NCBI Taxonomy" id="394733"/>
    <lineage>
        <taxon>Bacteria</taxon>
        <taxon>Pseudomonadati</taxon>
        <taxon>Pseudomonadota</taxon>
        <taxon>Alphaproteobacteria</taxon>
        <taxon>Sphingomonadales</taxon>
        <taxon>Sphingomonadaceae</taxon>
        <taxon>Parasphingorhabdus</taxon>
    </lineage>
</organism>
<comment type="similarity">
    <text evidence="11">In the C-terminal section; belongs to the IspF family.</text>
</comment>
<accession>A0ABN1ARI1</accession>
<dbReference type="PROSITE" id="PS01295">
    <property type="entry name" value="ISPD"/>
    <property type="match status" value="1"/>
</dbReference>
<evidence type="ECO:0000256" key="3">
    <source>
        <dbReference type="ARBA" id="ARBA00004709"/>
    </source>
</evidence>
<dbReference type="InterPro" id="IPR018294">
    <property type="entry name" value="ISPD_synthase_CS"/>
</dbReference>
<feature type="site" description="Positions MEP for the nucleophilic attack" evidence="11">
    <location>
        <position position="121"/>
    </location>
</feature>
<dbReference type="Proteomes" id="UP001500713">
    <property type="component" value="Unassembled WGS sequence"/>
</dbReference>
<dbReference type="SUPFAM" id="SSF69765">
    <property type="entry name" value="IpsF-like"/>
    <property type="match status" value="1"/>
</dbReference>
<dbReference type="EC" id="2.7.7.60" evidence="11"/>
<feature type="binding site" evidence="11">
    <location>
        <begin position="201"/>
        <end position="203"/>
    </location>
    <ligand>
        <name>4-CDP-2-C-methyl-D-erythritol 2-phosphate</name>
        <dbReference type="ChEBI" id="CHEBI:57919"/>
    </ligand>
</feature>
<feature type="region of interest" description="2-C-methyl-D-erythritol 2,4-cyclodiphosphate synthase" evidence="11">
    <location>
        <begin position="195"/>
        <end position="352"/>
    </location>
</feature>
<comment type="caution">
    <text evidence="11">Lacks conserved residue(s) required for the propagation of feature annotation.</text>
</comment>
<feature type="binding site" evidence="11">
    <location>
        <position position="332"/>
    </location>
    <ligand>
        <name>4-CDP-2-C-methyl-D-erythritol 2-phosphate</name>
        <dbReference type="ChEBI" id="CHEBI:57919"/>
    </ligand>
</feature>
<dbReference type="Pfam" id="PF02542">
    <property type="entry name" value="YgbB"/>
    <property type="match status" value="1"/>
</dbReference>
<dbReference type="HAMAP" id="MF_01520">
    <property type="entry name" value="IspDF"/>
    <property type="match status" value="1"/>
</dbReference>
<evidence type="ECO:0000256" key="2">
    <source>
        <dbReference type="ARBA" id="ARBA00001968"/>
    </source>
</evidence>
<comment type="function">
    <text evidence="11">Bifunctional enzyme that catalyzes the formation of 4-diphosphocytidyl-2-C-methyl-D-erythritol from CTP and 2-C-methyl-D-erythritol 4-phosphate (MEP) (IspD), and catalyzes the conversion of 4-diphosphocytidyl-2-C-methyl-D-erythritol 2-phosphate (CDP-ME2P) to 2-C-methyl-D-erythritol 2,4-cyclodiphosphate (ME-CPP) with a corresponding release of cytidine 5-monophosphate (CMP) (IspF).</text>
</comment>
<sequence length="352" mass="37676">MVRHSATAFLTHPRIAKLWIVIGAGQEELLSNALVGLEGYEIVLGGASRQESVSNGLAAIAEAGGAQHVLIHDAARPFLSQGMIDNLLETAQSEDAAIPVLPTVDTTINITNGYADQAVDRNTLWRVQTPQAFDFQKLINAHDRWSLEPNATDDAQIFKAAGYRIAVIEGDEALKKYTTAADFAEFPGNDMTQIRTGMGFDVHQLATGEELWLGGLKIEHDKGLVGHSDADVVLHALTDALLGAAGAGDIGDHFPPSDPQWQGAASDKFVKFAASVIKQKGGRINNVDMTVICEAPKIRPHREAICRNIAEMLEISADQVSVKATTTEKLGFTGRGEGIAAQAIATISMEYA</sequence>
<evidence type="ECO:0000256" key="7">
    <source>
        <dbReference type="ARBA" id="ARBA00022723"/>
    </source>
</evidence>
<feature type="binding site" evidence="11">
    <location>
        <position position="201"/>
    </location>
    <ligand>
        <name>a divalent metal cation</name>
        <dbReference type="ChEBI" id="CHEBI:60240"/>
    </ligand>
</feature>
<feature type="binding site" evidence="11">
    <location>
        <position position="235"/>
    </location>
    <ligand>
        <name>a divalent metal cation</name>
        <dbReference type="ChEBI" id="CHEBI:60240"/>
    </ligand>
</feature>
<comment type="pathway">
    <text evidence="3 11">Isoprenoid biosynthesis; isopentenyl diphosphate biosynthesis via DXP pathway; isopentenyl diphosphate from 1-deoxy-D-xylulose 5-phosphate: step 4/6.</text>
</comment>
<feature type="binding site" evidence="11">
    <location>
        <begin position="325"/>
        <end position="328"/>
    </location>
    <ligand>
        <name>4-CDP-2-C-methyl-D-erythritol 2-phosphate</name>
        <dbReference type="ChEBI" id="CHEBI:57919"/>
    </ligand>
</feature>
<evidence type="ECO:0000256" key="12">
    <source>
        <dbReference type="RuleBase" id="RU004395"/>
    </source>
</evidence>
<keyword evidence="8 11" id="KW-0414">Isoprene biosynthesis</keyword>